<dbReference type="RefSeq" id="WP_202677766.1">
    <property type="nucleotide sequence ID" value="NZ_CP068596.1"/>
</dbReference>
<sequence>MAAGSSGDRSHSYPFQQLPAAAAALRGIDQIKRQQHRKLLYYLKTMEICISVNVNMKSPNESIAMSMMATANCNMQTAVLLFVSLRKRMFSPNTILESKALSKRAILTKNLFLKSNAVEVTDSEYQITLRRSYQRK</sequence>
<organism evidence="2 3">
    <name type="scientific">Paenibacillus sonchi</name>
    <dbReference type="NCBI Taxonomy" id="373687"/>
    <lineage>
        <taxon>Bacteria</taxon>
        <taxon>Bacillati</taxon>
        <taxon>Bacillota</taxon>
        <taxon>Bacilli</taxon>
        <taxon>Bacillales</taxon>
        <taxon>Paenibacillaceae</taxon>
        <taxon>Paenibacillus</taxon>
        <taxon>Paenibacillus sonchi group</taxon>
    </lineage>
</organism>
<evidence type="ECO:0000313" key="3">
    <source>
        <dbReference type="Proteomes" id="UP000595841"/>
    </source>
</evidence>
<keyword evidence="1" id="KW-0472">Membrane</keyword>
<gene>
    <name evidence="2" type="ORF">JI735_33835</name>
</gene>
<reference evidence="2 3" key="1">
    <citation type="submission" date="2021-01" db="EMBL/GenBank/DDBJ databases">
        <title>Whole genome sequence of Paenibacillus sonchi LMG 24727 for comparative genomics.</title>
        <authorList>
            <person name="Lee G."/>
            <person name="Kim M.-J."/>
            <person name="Lim K."/>
            <person name="Shin J.-H."/>
        </authorList>
    </citation>
    <scope>NUCLEOTIDE SEQUENCE [LARGE SCALE GENOMIC DNA]</scope>
    <source>
        <strain evidence="2 3">LMG 24727</strain>
        <plasmid evidence="2 3">unnamed1</plasmid>
    </source>
</reference>
<dbReference type="EMBL" id="CP068596">
    <property type="protein sequence ID" value="QQZ64633.1"/>
    <property type="molecule type" value="Genomic_DNA"/>
</dbReference>
<keyword evidence="1" id="KW-1133">Transmembrane helix</keyword>
<keyword evidence="1" id="KW-0812">Transmembrane</keyword>
<evidence type="ECO:0000256" key="1">
    <source>
        <dbReference type="SAM" id="Phobius"/>
    </source>
</evidence>
<dbReference type="AlphaFoldDB" id="A0A974SFH9"/>
<keyword evidence="2" id="KW-0614">Plasmid</keyword>
<protein>
    <submittedName>
        <fullName evidence="2">Uncharacterized protein</fullName>
    </submittedName>
</protein>
<evidence type="ECO:0000313" key="2">
    <source>
        <dbReference type="EMBL" id="QQZ64633.1"/>
    </source>
</evidence>
<accession>A0A974SFH9</accession>
<dbReference type="KEGG" id="pson:JI735_33835"/>
<geneLocation type="plasmid" evidence="2 3">
    <name>unnamed1</name>
</geneLocation>
<dbReference type="Proteomes" id="UP000595841">
    <property type="component" value="Plasmid unnamed1"/>
</dbReference>
<keyword evidence="3" id="KW-1185">Reference proteome</keyword>
<feature type="transmembrane region" description="Helical" evidence="1">
    <location>
        <begin position="62"/>
        <end position="83"/>
    </location>
</feature>
<proteinExistence type="predicted"/>
<name>A0A974SFH9_9BACL</name>